<dbReference type="InParanoid" id="J0WQD7"/>
<organism evidence="2 3">
    <name type="scientific">Auricularia subglabra (strain TFB-10046 / SS5)</name>
    <name type="common">White-rot fungus</name>
    <name type="synonym">Auricularia delicata (strain TFB10046)</name>
    <dbReference type="NCBI Taxonomy" id="717982"/>
    <lineage>
        <taxon>Eukaryota</taxon>
        <taxon>Fungi</taxon>
        <taxon>Dikarya</taxon>
        <taxon>Basidiomycota</taxon>
        <taxon>Agaricomycotina</taxon>
        <taxon>Agaricomycetes</taxon>
        <taxon>Auriculariales</taxon>
        <taxon>Auriculariaceae</taxon>
        <taxon>Auricularia</taxon>
    </lineage>
</organism>
<gene>
    <name evidence="2" type="ORF">AURDEDRAFT_176231</name>
</gene>
<feature type="compositionally biased region" description="Polar residues" evidence="1">
    <location>
        <begin position="70"/>
        <end position="79"/>
    </location>
</feature>
<dbReference type="EMBL" id="JH687924">
    <property type="protein sequence ID" value="EJD34734.1"/>
    <property type="molecule type" value="Genomic_DNA"/>
</dbReference>
<feature type="compositionally biased region" description="Basic and acidic residues" evidence="1">
    <location>
        <begin position="241"/>
        <end position="250"/>
    </location>
</feature>
<feature type="region of interest" description="Disordered" evidence="1">
    <location>
        <begin position="70"/>
        <end position="93"/>
    </location>
</feature>
<name>J0WQD7_AURST</name>
<evidence type="ECO:0000313" key="2">
    <source>
        <dbReference type="EMBL" id="EJD34734.1"/>
    </source>
</evidence>
<feature type="compositionally biased region" description="Acidic residues" evidence="1">
    <location>
        <begin position="200"/>
        <end position="217"/>
    </location>
</feature>
<protein>
    <submittedName>
        <fullName evidence="2">Uncharacterized protein</fullName>
    </submittedName>
</protein>
<reference evidence="3" key="1">
    <citation type="journal article" date="2012" name="Science">
        <title>The Paleozoic origin of enzymatic lignin decomposition reconstructed from 31 fungal genomes.</title>
        <authorList>
            <person name="Floudas D."/>
            <person name="Binder M."/>
            <person name="Riley R."/>
            <person name="Barry K."/>
            <person name="Blanchette R.A."/>
            <person name="Henrissat B."/>
            <person name="Martinez A.T."/>
            <person name="Otillar R."/>
            <person name="Spatafora J.W."/>
            <person name="Yadav J.S."/>
            <person name="Aerts A."/>
            <person name="Benoit I."/>
            <person name="Boyd A."/>
            <person name="Carlson A."/>
            <person name="Copeland A."/>
            <person name="Coutinho P.M."/>
            <person name="de Vries R.P."/>
            <person name="Ferreira P."/>
            <person name="Findley K."/>
            <person name="Foster B."/>
            <person name="Gaskell J."/>
            <person name="Glotzer D."/>
            <person name="Gorecki P."/>
            <person name="Heitman J."/>
            <person name="Hesse C."/>
            <person name="Hori C."/>
            <person name="Igarashi K."/>
            <person name="Jurgens J.A."/>
            <person name="Kallen N."/>
            <person name="Kersten P."/>
            <person name="Kohler A."/>
            <person name="Kuees U."/>
            <person name="Kumar T.K.A."/>
            <person name="Kuo A."/>
            <person name="LaButti K."/>
            <person name="Larrondo L.F."/>
            <person name="Lindquist E."/>
            <person name="Ling A."/>
            <person name="Lombard V."/>
            <person name="Lucas S."/>
            <person name="Lundell T."/>
            <person name="Martin R."/>
            <person name="McLaughlin D.J."/>
            <person name="Morgenstern I."/>
            <person name="Morin E."/>
            <person name="Murat C."/>
            <person name="Nagy L.G."/>
            <person name="Nolan M."/>
            <person name="Ohm R.A."/>
            <person name="Patyshakuliyeva A."/>
            <person name="Rokas A."/>
            <person name="Ruiz-Duenas F.J."/>
            <person name="Sabat G."/>
            <person name="Salamov A."/>
            <person name="Samejima M."/>
            <person name="Schmutz J."/>
            <person name="Slot J.C."/>
            <person name="St John F."/>
            <person name="Stenlid J."/>
            <person name="Sun H."/>
            <person name="Sun S."/>
            <person name="Syed K."/>
            <person name="Tsang A."/>
            <person name="Wiebenga A."/>
            <person name="Young D."/>
            <person name="Pisabarro A."/>
            <person name="Eastwood D.C."/>
            <person name="Martin F."/>
            <person name="Cullen D."/>
            <person name="Grigoriev I.V."/>
            <person name="Hibbett D.S."/>
        </authorList>
    </citation>
    <scope>NUCLEOTIDE SEQUENCE [LARGE SCALE GENOMIC DNA]</scope>
    <source>
        <strain evidence="3">TFB10046</strain>
    </source>
</reference>
<sequence>MNEDAIWEAGLEPRSNKFGQEYLDFKLVSIVYLHSSRNSLSGAGARQDSAGLGTRLGALRMIRLPMGDTTATPALQQNSHTHEGGDRPSNEYTRRDNKFEWTAECTNAVQLLKERIHVTPGQRPIDYATSTEAVLPTETTTFGVNVSLNPGQFTQQLEGRCGIPTVPRSATFGATVAEKLRAICGGAGTHPAKVPRGEEETVSDENATEIGIEDEGEASQPSDARPSLREIAKAWEASRNASREPKGTQHDRKHGTLTRETQERSRRQVSGHEEAEAALLRSKF</sequence>
<evidence type="ECO:0000313" key="3">
    <source>
        <dbReference type="Proteomes" id="UP000006514"/>
    </source>
</evidence>
<feature type="region of interest" description="Disordered" evidence="1">
    <location>
        <begin position="187"/>
        <end position="284"/>
    </location>
</feature>
<dbReference type="Proteomes" id="UP000006514">
    <property type="component" value="Unassembled WGS sequence"/>
</dbReference>
<feature type="compositionally biased region" description="Basic and acidic residues" evidence="1">
    <location>
        <begin position="260"/>
        <end position="275"/>
    </location>
</feature>
<proteinExistence type="predicted"/>
<keyword evidence="3" id="KW-1185">Reference proteome</keyword>
<accession>J0WQD7</accession>
<dbReference type="AlphaFoldDB" id="J0WQD7"/>
<dbReference type="KEGG" id="adl:AURDEDRAFT_176231"/>
<evidence type="ECO:0000256" key="1">
    <source>
        <dbReference type="SAM" id="MobiDB-lite"/>
    </source>
</evidence>
<feature type="compositionally biased region" description="Basic and acidic residues" evidence="1">
    <location>
        <begin position="80"/>
        <end position="93"/>
    </location>
</feature>